<evidence type="ECO:0000256" key="5">
    <source>
        <dbReference type="SAM" id="SignalP"/>
    </source>
</evidence>
<dbReference type="Pfam" id="PF24300">
    <property type="entry name" value="KWL1"/>
    <property type="match status" value="1"/>
</dbReference>
<proteinExistence type="inferred from homology"/>
<protein>
    <submittedName>
        <fullName evidence="6">Uncharacterized protein</fullName>
    </submittedName>
</protein>
<sequence>MKYNRISFYHRLVFFVLALLIGGAMVDSQKCKPSGKVKGKKPPKGECNQDNSADCCKEGVYYTTHKCSPLASKHTKAILTINSFEEGGDGGAPAYCDGKYHDDDTPRCNNYINIHGNGRSVKAVVADECGSTMGRHGDHSYQPPCPDNIVDVSKAVWKALGIKESDDRWGWMNVTWSDA</sequence>
<evidence type="ECO:0000256" key="4">
    <source>
        <dbReference type="ARBA" id="ARBA00022729"/>
    </source>
</evidence>
<comment type="subcellular location">
    <subcellularLocation>
        <location evidence="1">Secreted</location>
    </subcellularLocation>
</comment>
<evidence type="ECO:0000313" key="7">
    <source>
        <dbReference type="Proteomes" id="UP001174677"/>
    </source>
</evidence>
<feature type="chain" id="PRO_5045870006" evidence="5">
    <location>
        <begin position="29"/>
        <end position="179"/>
    </location>
</feature>
<keyword evidence="7" id="KW-1185">Reference proteome</keyword>
<keyword evidence="4 5" id="KW-0732">Signal</keyword>
<organism evidence="6 7">
    <name type="scientific">Hevea brasiliensis</name>
    <name type="common">Para rubber tree</name>
    <name type="synonym">Siphonia brasiliensis</name>
    <dbReference type="NCBI Taxonomy" id="3981"/>
    <lineage>
        <taxon>Eukaryota</taxon>
        <taxon>Viridiplantae</taxon>
        <taxon>Streptophyta</taxon>
        <taxon>Embryophyta</taxon>
        <taxon>Tracheophyta</taxon>
        <taxon>Spermatophyta</taxon>
        <taxon>Magnoliopsida</taxon>
        <taxon>eudicotyledons</taxon>
        <taxon>Gunneridae</taxon>
        <taxon>Pentapetalae</taxon>
        <taxon>rosids</taxon>
        <taxon>fabids</taxon>
        <taxon>Malpighiales</taxon>
        <taxon>Euphorbiaceae</taxon>
        <taxon>Crotonoideae</taxon>
        <taxon>Micrandreae</taxon>
        <taxon>Hevea</taxon>
    </lineage>
</organism>
<dbReference type="InterPro" id="IPR039271">
    <property type="entry name" value="Kiwellin-like"/>
</dbReference>
<comment type="similarity">
    <text evidence="2">Belongs to the kiwellin family.</text>
</comment>
<dbReference type="Gene3D" id="2.40.40.10">
    <property type="entry name" value="RlpA-like domain"/>
    <property type="match status" value="1"/>
</dbReference>
<reference evidence="6" key="1">
    <citation type="journal article" date="2023" name="Plant Biotechnol. J.">
        <title>Chromosome-level wild Hevea brasiliensis genome provides new tools for genomic-assisted breeding and valuable loci to elevate rubber yield.</title>
        <authorList>
            <person name="Cheng H."/>
            <person name="Song X."/>
            <person name="Hu Y."/>
            <person name="Wu T."/>
            <person name="Yang Q."/>
            <person name="An Z."/>
            <person name="Feng S."/>
            <person name="Deng Z."/>
            <person name="Wu W."/>
            <person name="Zeng X."/>
            <person name="Tu M."/>
            <person name="Wang X."/>
            <person name="Huang H."/>
        </authorList>
    </citation>
    <scope>NUCLEOTIDE SEQUENCE</scope>
    <source>
        <strain evidence="6">MT/VB/25A 57/8</strain>
    </source>
</reference>
<accession>A0ABQ9KX08</accession>
<evidence type="ECO:0000313" key="6">
    <source>
        <dbReference type="EMBL" id="KAJ9147915.1"/>
    </source>
</evidence>
<dbReference type="PANTHER" id="PTHR33191:SF44">
    <property type="entry name" value="RIPENING-RELATED PROTEIN 1"/>
    <property type="match status" value="1"/>
</dbReference>
<dbReference type="SUPFAM" id="SSF50685">
    <property type="entry name" value="Barwin-like endoglucanases"/>
    <property type="match status" value="1"/>
</dbReference>
<name>A0ABQ9KX08_HEVBR</name>
<evidence type="ECO:0000256" key="1">
    <source>
        <dbReference type="ARBA" id="ARBA00004613"/>
    </source>
</evidence>
<dbReference type="InterPro" id="IPR036908">
    <property type="entry name" value="RlpA-like_sf"/>
</dbReference>
<comment type="caution">
    <text evidence="6">The sequence shown here is derived from an EMBL/GenBank/DDBJ whole genome shotgun (WGS) entry which is preliminary data.</text>
</comment>
<gene>
    <name evidence="6" type="ORF">P3X46_030029</name>
</gene>
<dbReference type="PANTHER" id="PTHR33191">
    <property type="entry name" value="RIPENING-RELATED PROTEIN 2-RELATED"/>
    <property type="match status" value="1"/>
</dbReference>
<keyword evidence="3" id="KW-0964">Secreted</keyword>
<evidence type="ECO:0000256" key="2">
    <source>
        <dbReference type="ARBA" id="ARBA00005592"/>
    </source>
</evidence>
<dbReference type="CDD" id="cd22270">
    <property type="entry name" value="DPBB_kiwellin-like"/>
    <property type="match status" value="1"/>
</dbReference>
<feature type="signal peptide" evidence="5">
    <location>
        <begin position="1"/>
        <end position="28"/>
    </location>
</feature>
<dbReference type="Proteomes" id="UP001174677">
    <property type="component" value="Chromosome 16"/>
</dbReference>
<evidence type="ECO:0000256" key="3">
    <source>
        <dbReference type="ARBA" id="ARBA00022525"/>
    </source>
</evidence>
<dbReference type="EMBL" id="JARPOI010000016">
    <property type="protein sequence ID" value="KAJ9147915.1"/>
    <property type="molecule type" value="Genomic_DNA"/>
</dbReference>